<keyword evidence="5 6" id="KW-0472">Membrane</keyword>
<evidence type="ECO:0000313" key="7">
    <source>
        <dbReference type="EMBL" id="GAA3972868.1"/>
    </source>
</evidence>
<feature type="transmembrane region" description="Helical" evidence="6">
    <location>
        <begin position="116"/>
        <end position="141"/>
    </location>
</feature>
<evidence type="ECO:0000256" key="4">
    <source>
        <dbReference type="ARBA" id="ARBA00022989"/>
    </source>
</evidence>
<evidence type="ECO:0000256" key="5">
    <source>
        <dbReference type="ARBA" id="ARBA00023136"/>
    </source>
</evidence>
<feature type="transmembrane region" description="Helical" evidence="6">
    <location>
        <begin position="254"/>
        <end position="273"/>
    </location>
</feature>
<gene>
    <name evidence="7" type="ORF">GCM10022278_32680</name>
</gene>
<organism evidence="7 8">
    <name type="scientific">Allohahella marinimesophila</name>
    <dbReference type="NCBI Taxonomy" id="1054972"/>
    <lineage>
        <taxon>Bacteria</taxon>
        <taxon>Pseudomonadati</taxon>
        <taxon>Pseudomonadota</taxon>
        <taxon>Gammaproteobacteria</taxon>
        <taxon>Oceanospirillales</taxon>
        <taxon>Hahellaceae</taxon>
        <taxon>Allohahella</taxon>
    </lineage>
</organism>
<dbReference type="EMBL" id="BAABBO010000016">
    <property type="protein sequence ID" value="GAA3972868.1"/>
    <property type="molecule type" value="Genomic_DNA"/>
</dbReference>
<evidence type="ECO:0000256" key="2">
    <source>
        <dbReference type="ARBA" id="ARBA00022475"/>
    </source>
</evidence>
<feature type="transmembrane region" description="Helical" evidence="6">
    <location>
        <begin position="81"/>
        <end position="104"/>
    </location>
</feature>
<dbReference type="Pfam" id="PF03706">
    <property type="entry name" value="LPG_synthase_TM"/>
    <property type="match status" value="1"/>
</dbReference>
<evidence type="ECO:0000256" key="1">
    <source>
        <dbReference type="ARBA" id="ARBA00004651"/>
    </source>
</evidence>
<evidence type="ECO:0008006" key="9">
    <source>
        <dbReference type="Google" id="ProtNLM"/>
    </source>
</evidence>
<keyword evidence="8" id="KW-1185">Reference proteome</keyword>
<sequence>MQVGRYAKCALRIALTVAAVILVLELAPLREISTHLASTELSWLWAALFLQVLIRVITAARMQLLAHFQRLSLSFWVMLRIVLATAFYGLFLPGGIAGGAVTFVKYRQYGAGGAAALTNVVVNKAIAALTIGFLTCTAWLADFVRSQDATSPALNSLIALLSLLTLLLLPFLLKTGINAFGLAPRLQHRYANGHGRFSRAAGALLSQMQILNDLGWRQTFVLIFAGCAAHVIGAAGMLFFGLALGLSIDLISVMWIYGMVFLLALLPISFANVGVREASMILLLAPFGIGAAEATAWSVLMYSGPLAAALAGALLEATAFADSPLPIRRDQ</sequence>
<reference evidence="8" key="1">
    <citation type="journal article" date="2019" name="Int. J. Syst. Evol. Microbiol.">
        <title>The Global Catalogue of Microorganisms (GCM) 10K type strain sequencing project: providing services to taxonomists for standard genome sequencing and annotation.</title>
        <authorList>
            <consortium name="The Broad Institute Genomics Platform"/>
            <consortium name="The Broad Institute Genome Sequencing Center for Infectious Disease"/>
            <person name="Wu L."/>
            <person name="Ma J."/>
        </authorList>
    </citation>
    <scope>NUCLEOTIDE SEQUENCE [LARGE SCALE GENOMIC DNA]</scope>
    <source>
        <strain evidence="8">JCM 17555</strain>
    </source>
</reference>
<proteinExistence type="predicted"/>
<feature type="transmembrane region" description="Helical" evidence="6">
    <location>
        <begin position="220"/>
        <end position="248"/>
    </location>
</feature>
<comment type="subcellular location">
    <subcellularLocation>
        <location evidence="1">Cell membrane</location>
        <topology evidence="1">Multi-pass membrane protein</topology>
    </subcellularLocation>
</comment>
<feature type="transmembrane region" description="Helical" evidence="6">
    <location>
        <begin position="153"/>
        <end position="173"/>
    </location>
</feature>
<evidence type="ECO:0000256" key="3">
    <source>
        <dbReference type="ARBA" id="ARBA00022692"/>
    </source>
</evidence>
<dbReference type="Proteomes" id="UP001501337">
    <property type="component" value="Unassembled WGS sequence"/>
</dbReference>
<name>A0ABP7PX54_9GAMM</name>
<evidence type="ECO:0000256" key="6">
    <source>
        <dbReference type="SAM" id="Phobius"/>
    </source>
</evidence>
<keyword evidence="3 6" id="KW-0812">Transmembrane</keyword>
<keyword evidence="2" id="KW-1003">Cell membrane</keyword>
<dbReference type="PANTHER" id="PTHR40277:SF1">
    <property type="entry name" value="BLL5419 PROTEIN"/>
    <property type="match status" value="1"/>
</dbReference>
<dbReference type="PANTHER" id="PTHR40277">
    <property type="entry name" value="BLL5419 PROTEIN"/>
    <property type="match status" value="1"/>
</dbReference>
<keyword evidence="4 6" id="KW-1133">Transmembrane helix</keyword>
<evidence type="ECO:0000313" key="8">
    <source>
        <dbReference type="Proteomes" id="UP001501337"/>
    </source>
</evidence>
<feature type="transmembrane region" description="Helical" evidence="6">
    <location>
        <begin position="12"/>
        <end position="29"/>
    </location>
</feature>
<comment type="caution">
    <text evidence="7">The sequence shown here is derived from an EMBL/GenBank/DDBJ whole genome shotgun (WGS) entry which is preliminary data.</text>
</comment>
<dbReference type="NCBIfam" id="TIGR00374">
    <property type="entry name" value="flippase-like domain"/>
    <property type="match status" value="1"/>
</dbReference>
<feature type="transmembrane region" description="Helical" evidence="6">
    <location>
        <begin position="41"/>
        <end position="61"/>
    </location>
</feature>
<feature type="transmembrane region" description="Helical" evidence="6">
    <location>
        <begin position="280"/>
        <end position="300"/>
    </location>
</feature>
<accession>A0ABP7PX54</accession>
<protein>
    <recommendedName>
        <fullName evidence="9">Lysylphosphatidylglycerol synthase-like protein</fullName>
    </recommendedName>
</protein>
<dbReference type="InterPro" id="IPR022791">
    <property type="entry name" value="L-PG_synthase/AglD"/>
</dbReference>